<evidence type="ECO:0000256" key="1">
    <source>
        <dbReference type="ARBA" id="ARBA00022801"/>
    </source>
</evidence>
<keyword evidence="3" id="KW-0443">Lipid metabolism</keyword>
<evidence type="ECO:0000256" key="3">
    <source>
        <dbReference type="ARBA" id="ARBA00023098"/>
    </source>
</evidence>
<gene>
    <name evidence="6" type="ORF">K469DRAFT_682078</name>
</gene>
<reference evidence="6" key="1">
    <citation type="journal article" date="2020" name="Stud. Mycol.">
        <title>101 Dothideomycetes genomes: a test case for predicting lifestyles and emergence of pathogens.</title>
        <authorList>
            <person name="Haridas S."/>
            <person name="Albert R."/>
            <person name="Binder M."/>
            <person name="Bloem J."/>
            <person name="Labutti K."/>
            <person name="Salamov A."/>
            <person name="Andreopoulos B."/>
            <person name="Baker S."/>
            <person name="Barry K."/>
            <person name="Bills G."/>
            <person name="Bluhm B."/>
            <person name="Cannon C."/>
            <person name="Castanera R."/>
            <person name="Culley D."/>
            <person name="Daum C."/>
            <person name="Ezra D."/>
            <person name="Gonzalez J."/>
            <person name="Henrissat B."/>
            <person name="Kuo A."/>
            <person name="Liang C."/>
            <person name="Lipzen A."/>
            <person name="Lutzoni F."/>
            <person name="Magnuson J."/>
            <person name="Mondo S."/>
            <person name="Nolan M."/>
            <person name="Ohm R."/>
            <person name="Pangilinan J."/>
            <person name="Park H.-J."/>
            <person name="Ramirez L."/>
            <person name="Alfaro M."/>
            <person name="Sun H."/>
            <person name="Tritt A."/>
            <person name="Yoshinaga Y."/>
            <person name="Zwiers L.-H."/>
            <person name="Turgeon B."/>
            <person name="Goodwin S."/>
            <person name="Spatafora J."/>
            <person name="Crous P."/>
            <person name="Grigoriev I."/>
        </authorList>
    </citation>
    <scope>NUCLEOTIDE SEQUENCE</scope>
    <source>
        <strain evidence="6">CBS 207.26</strain>
    </source>
</reference>
<dbReference type="AlphaFoldDB" id="A0A6A6EYJ5"/>
<keyword evidence="7" id="KW-1185">Reference proteome</keyword>
<dbReference type="SUPFAM" id="SSF52151">
    <property type="entry name" value="FabD/lysophospholipase-like"/>
    <property type="match status" value="1"/>
</dbReference>
<dbReference type="GO" id="GO:0046486">
    <property type="term" value="P:glycerolipid metabolic process"/>
    <property type="evidence" value="ECO:0007669"/>
    <property type="project" value="UniProtKB-ARBA"/>
</dbReference>
<keyword evidence="2" id="KW-0442">Lipid degradation</keyword>
<dbReference type="EMBL" id="ML994610">
    <property type="protein sequence ID" value="KAF2195828.1"/>
    <property type="molecule type" value="Genomic_DNA"/>
</dbReference>
<dbReference type="InterPro" id="IPR027417">
    <property type="entry name" value="P-loop_NTPase"/>
</dbReference>
<organism evidence="6 7">
    <name type="scientific">Zopfia rhizophila CBS 207.26</name>
    <dbReference type="NCBI Taxonomy" id="1314779"/>
    <lineage>
        <taxon>Eukaryota</taxon>
        <taxon>Fungi</taxon>
        <taxon>Dikarya</taxon>
        <taxon>Ascomycota</taxon>
        <taxon>Pezizomycotina</taxon>
        <taxon>Dothideomycetes</taxon>
        <taxon>Dothideomycetes incertae sedis</taxon>
        <taxon>Zopfiaceae</taxon>
        <taxon>Zopfia</taxon>
    </lineage>
</organism>
<keyword evidence="1" id="KW-0378">Hydrolase</keyword>
<protein>
    <submittedName>
        <fullName evidence="6">FabD/lysophospholipase-like protein</fullName>
    </submittedName>
</protein>
<dbReference type="GO" id="GO:0016042">
    <property type="term" value="P:lipid catabolic process"/>
    <property type="evidence" value="ECO:0007669"/>
    <property type="project" value="UniProtKB-KW"/>
</dbReference>
<proteinExistence type="predicted"/>
<evidence type="ECO:0000313" key="6">
    <source>
        <dbReference type="EMBL" id="KAF2195828.1"/>
    </source>
</evidence>
<dbReference type="PANTHER" id="PTHR24185">
    <property type="entry name" value="CALCIUM-INDEPENDENT PHOSPHOLIPASE A2-GAMMA"/>
    <property type="match status" value="1"/>
</dbReference>
<dbReference type="InterPro" id="IPR002641">
    <property type="entry name" value="PNPLA_dom"/>
</dbReference>
<dbReference type="Pfam" id="PF01734">
    <property type="entry name" value="Patatin"/>
    <property type="match status" value="1"/>
</dbReference>
<dbReference type="InterPro" id="IPR016035">
    <property type="entry name" value="Acyl_Trfase/lysoPLipase"/>
</dbReference>
<dbReference type="Proteomes" id="UP000800200">
    <property type="component" value="Unassembled WGS sequence"/>
</dbReference>
<dbReference type="Gene3D" id="3.40.1090.10">
    <property type="entry name" value="Cytosolic phospholipase A2 catalytic domain"/>
    <property type="match status" value="1"/>
</dbReference>
<dbReference type="PANTHER" id="PTHR24185:SF1">
    <property type="entry name" value="CALCIUM-INDEPENDENT PHOSPHOLIPASE A2-GAMMA"/>
    <property type="match status" value="1"/>
</dbReference>
<evidence type="ECO:0000256" key="4">
    <source>
        <dbReference type="SAM" id="MobiDB-lite"/>
    </source>
</evidence>
<evidence type="ECO:0000256" key="2">
    <source>
        <dbReference type="ARBA" id="ARBA00022963"/>
    </source>
</evidence>
<evidence type="ECO:0000313" key="7">
    <source>
        <dbReference type="Proteomes" id="UP000800200"/>
    </source>
</evidence>
<dbReference type="GO" id="GO:0047499">
    <property type="term" value="F:calcium-independent phospholipase A2 activity"/>
    <property type="evidence" value="ECO:0007669"/>
    <property type="project" value="TreeGrafter"/>
</dbReference>
<feature type="region of interest" description="Disordered" evidence="4">
    <location>
        <begin position="799"/>
        <end position="819"/>
    </location>
</feature>
<dbReference type="OrthoDB" id="194358at2759"/>
<dbReference type="SUPFAM" id="SSF52540">
    <property type="entry name" value="P-loop containing nucleoside triphosphate hydrolases"/>
    <property type="match status" value="1"/>
</dbReference>
<accession>A0A6A6EYJ5</accession>
<feature type="domain" description="PNPLA" evidence="5">
    <location>
        <begin position="362"/>
        <end position="470"/>
    </location>
</feature>
<dbReference type="GO" id="GO:0016020">
    <property type="term" value="C:membrane"/>
    <property type="evidence" value="ECO:0007669"/>
    <property type="project" value="TreeGrafter"/>
</dbReference>
<evidence type="ECO:0000259" key="5">
    <source>
        <dbReference type="Pfam" id="PF01734"/>
    </source>
</evidence>
<name>A0A6A6EYJ5_9PEZI</name>
<sequence>MEDLTLIFSDDTYGSPLLFNEHPRFRDLMGEHRKKVKLQPGNRNITYYPCLISFVGNTGAGKSSLIEVLIGHLWDSRITDRDLHGILVPVAGNSTDTLPISSDIHLYHDPIEAKTNPESPLLFTDCEGFRAANYSAATNSRAKSIKNIGKEAPDDESNKTTDQILKENAYLMEGNMTIRSCKEELARFGLLHKSIKEILDNSYAAVKFLRLPTAKDTSRLRSQFQEFDTSELPPSNLERALRKFADSTLPCGYTFLSSTGETKICVNGMKAHIHQGPKGYHQDVNRVRFGSGSFNPSIQESFKDKWGHALVNGLSILNTERLPSLWDLHRKAIRDLHDLVPEKLNPPFEFLNLLKTVGRRLLSLDEGGVRGILQLELLAAVQDKLRKEIPVQHCFDLIGGTGIGGINALGLGISGWDVSKAIKEFNRLVPGAFVKQDLRFLDVILWRQKVPYSLDGLIQSIQNAIGQDSELPMTTSLSHGTETGSGPIQVFMTSTRKGSGRMLLTNYRRQAVNINQDQGQDLKQSQKNRESPKYAEIYSVGEAAKATASFEPFFGPCTLYPGNDLHVGGGQEFACPAEVTLLKAQSLWPHMLSGRPDVLVSVGCGHKGPATSGNSKDCTGTGAMWSEAFGERSQKEPDRYIRLCPEFSNESPLPNADDVSVLINRSLLGGASALLRDGQEKTLNQEDLRGKVDQVARRLISTIFYFDKTSSESCKEGGWIIYETSKITKAFGIKISSFKNPRFVCGSEDLWSFNEYVLNLMTEQGRFRAPQDTESFLEIRAQSEDKINIKFMADDFPLESISGSSPSQELVPGDEENPQAADISAAEYFTV</sequence>
<dbReference type="GO" id="GO:0019369">
    <property type="term" value="P:arachidonate metabolic process"/>
    <property type="evidence" value="ECO:0007669"/>
    <property type="project" value="TreeGrafter"/>
</dbReference>